<accession>A0A4Y7TXI5</accession>
<evidence type="ECO:0000313" key="2">
    <source>
        <dbReference type="EMBL" id="TEB38711.1"/>
    </source>
</evidence>
<proteinExistence type="predicted"/>
<dbReference type="Proteomes" id="UP000298030">
    <property type="component" value="Unassembled WGS sequence"/>
</dbReference>
<dbReference type="AlphaFoldDB" id="A0A4Y7TXI5"/>
<dbReference type="EMBL" id="QPFP01000002">
    <property type="protein sequence ID" value="TEB38711.1"/>
    <property type="molecule type" value="Genomic_DNA"/>
</dbReference>
<comment type="caution">
    <text evidence="2">The sequence shown here is derived from an EMBL/GenBank/DDBJ whole genome shotgun (WGS) entry which is preliminary data.</text>
</comment>
<keyword evidence="1" id="KW-0732">Signal</keyword>
<evidence type="ECO:0000256" key="1">
    <source>
        <dbReference type="SAM" id="SignalP"/>
    </source>
</evidence>
<protein>
    <submittedName>
        <fullName evidence="2">Uncharacterized protein</fullName>
    </submittedName>
</protein>
<gene>
    <name evidence="2" type="ORF">FA13DRAFT_394987</name>
</gene>
<sequence>MLHRVPRVRIRFFRVLHAVAFLAPMGDVEVPFGEGVYWFHSTCYSGLRRLAPDSIGLPRLSKLTLALCAYILFVSKAGVIEKGSVSLISIFCSFACGDI</sequence>
<feature type="chain" id="PRO_5021206226" evidence="1">
    <location>
        <begin position="29"/>
        <end position="99"/>
    </location>
</feature>
<name>A0A4Y7TXI5_COPMI</name>
<evidence type="ECO:0000313" key="3">
    <source>
        <dbReference type="Proteomes" id="UP000298030"/>
    </source>
</evidence>
<feature type="signal peptide" evidence="1">
    <location>
        <begin position="1"/>
        <end position="28"/>
    </location>
</feature>
<keyword evidence="3" id="KW-1185">Reference proteome</keyword>
<organism evidence="2 3">
    <name type="scientific">Coprinellus micaceus</name>
    <name type="common">Glistening ink-cap mushroom</name>
    <name type="synonym">Coprinus micaceus</name>
    <dbReference type="NCBI Taxonomy" id="71717"/>
    <lineage>
        <taxon>Eukaryota</taxon>
        <taxon>Fungi</taxon>
        <taxon>Dikarya</taxon>
        <taxon>Basidiomycota</taxon>
        <taxon>Agaricomycotina</taxon>
        <taxon>Agaricomycetes</taxon>
        <taxon>Agaricomycetidae</taxon>
        <taxon>Agaricales</taxon>
        <taxon>Agaricineae</taxon>
        <taxon>Psathyrellaceae</taxon>
        <taxon>Coprinellus</taxon>
    </lineage>
</organism>
<reference evidence="2 3" key="1">
    <citation type="journal article" date="2019" name="Nat. Ecol. Evol.">
        <title>Megaphylogeny resolves global patterns of mushroom evolution.</title>
        <authorList>
            <person name="Varga T."/>
            <person name="Krizsan K."/>
            <person name="Foldi C."/>
            <person name="Dima B."/>
            <person name="Sanchez-Garcia M."/>
            <person name="Sanchez-Ramirez S."/>
            <person name="Szollosi G.J."/>
            <person name="Szarkandi J.G."/>
            <person name="Papp V."/>
            <person name="Albert L."/>
            <person name="Andreopoulos W."/>
            <person name="Angelini C."/>
            <person name="Antonin V."/>
            <person name="Barry K.W."/>
            <person name="Bougher N.L."/>
            <person name="Buchanan P."/>
            <person name="Buyck B."/>
            <person name="Bense V."/>
            <person name="Catcheside P."/>
            <person name="Chovatia M."/>
            <person name="Cooper J."/>
            <person name="Damon W."/>
            <person name="Desjardin D."/>
            <person name="Finy P."/>
            <person name="Geml J."/>
            <person name="Haridas S."/>
            <person name="Hughes K."/>
            <person name="Justo A."/>
            <person name="Karasinski D."/>
            <person name="Kautmanova I."/>
            <person name="Kiss B."/>
            <person name="Kocsube S."/>
            <person name="Kotiranta H."/>
            <person name="LaButti K.M."/>
            <person name="Lechner B.E."/>
            <person name="Liimatainen K."/>
            <person name="Lipzen A."/>
            <person name="Lukacs Z."/>
            <person name="Mihaltcheva S."/>
            <person name="Morgado L.N."/>
            <person name="Niskanen T."/>
            <person name="Noordeloos M.E."/>
            <person name="Ohm R.A."/>
            <person name="Ortiz-Santana B."/>
            <person name="Ovrebo C."/>
            <person name="Racz N."/>
            <person name="Riley R."/>
            <person name="Savchenko A."/>
            <person name="Shiryaev A."/>
            <person name="Soop K."/>
            <person name="Spirin V."/>
            <person name="Szebenyi C."/>
            <person name="Tomsovsky M."/>
            <person name="Tulloss R.E."/>
            <person name="Uehling J."/>
            <person name="Grigoriev I.V."/>
            <person name="Vagvolgyi C."/>
            <person name="Papp T."/>
            <person name="Martin F.M."/>
            <person name="Miettinen O."/>
            <person name="Hibbett D.S."/>
            <person name="Nagy L.G."/>
        </authorList>
    </citation>
    <scope>NUCLEOTIDE SEQUENCE [LARGE SCALE GENOMIC DNA]</scope>
    <source>
        <strain evidence="2 3">FP101781</strain>
    </source>
</reference>